<dbReference type="InterPro" id="IPR014729">
    <property type="entry name" value="Rossmann-like_a/b/a_fold"/>
</dbReference>
<dbReference type="PANTHER" id="PTHR43284:SF1">
    <property type="entry name" value="ASPARAGINE SYNTHETASE"/>
    <property type="match status" value="1"/>
</dbReference>
<evidence type="ECO:0000256" key="2">
    <source>
        <dbReference type="ARBA" id="ARBA00005752"/>
    </source>
</evidence>
<dbReference type="Gene3D" id="3.60.20.10">
    <property type="entry name" value="Glutamine Phosphoribosylpyrophosphate, subunit 1, domain 1"/>
    <property type="match status" value="1"/>
</dbReference>
<evidence type="ECO:0000256" key="8">
    <source>
        <dbReference type="ARBA" id="ARBA00048741"/>
    </source>
</evidence>
<dbReference type="PANTHER" id="PTHR43284">
    <property type="entry name" value="ASPARAGINE SYNTHETASE (GLUTAMINE-HYDROLYZING)"/>
    <property type="match status" value="1"/>
</dbReference>
<keyword evidence="4" id="KW-0547">Nucleotide-binding</keyword>
<keyword evidence="11" id="KW-1185">Reference proteome</keyword>
<dbReference type="Pfam" id="PF13537">
    <property type="entry name" value="GATase_7"/>
    <property type="match status" value="1"/>
</dbReference>
<dbReference type="RefSeq" id="WP_275118427.1">
    <property type="nucleotide sequence ID" value="NZ_JAOTPO010000006.1"/>
</dbReference>
<comment type="caution">
    <text evidence="10">The sequence shown here is derived from an EMBL/GenBank/DDBJ whole genome shotgun (WGS) entry which is preliminary data.</text>
</comment>
<dbReference type="EMBL" id="JAOTPO010000006">
    <property type="protein sequence ID" value="MDE5413808.1"/>
    <property type="molecule type" value="Genomic_DNA"/>
</dbReference>
<evidence type="ECO:0000259" key="9">
    <source>
        <dbReference type="PROSITE" id="PS51278"/>
    </source>
</evidence>
<reference evidence="10" key="1">
    <citation type="submission" date="2024-05" db="EMBL/GenBank/DDBJ databases">
        <title>Alkalihalobacillus sp. strain MEB203 novel alkaliphilic bacterium from Lonar Lake, India.</title>
        <authorList>
            <person name="Joshi A."/>
            <person name="Thite S."/>
            <person name="Mengade P."/>
        </authorList>
    </citation>
    <scope>NUCLEOTIDE SEQUENCE</scope>
    <source>
        <strain evidence="10">MEB 203</strain>
    </source>
</reference>
<dbReference type="InterPro" id="IPR029055">
    <property type="entry name" value="Ntn_hydrolases_N"/>
</dbReference>
<dbReference type="SUPFAM" id="SSF52402">
    <property type="entry name" value="Adenine nucleotide alpha hydrolases-like"/>
    <property type="match status" value="1"/>
</dbReference>
<dbReference type="EC" id="6.3.5.4" evidence="3"/>
<dbReference type="InterPro" id="IPR006426">
    <property type="entry name" value="Asn_synth_AEB"/>
</dbReference>
<dbReference type="InterPro" id="IPR051786">
    <property type="entry name" value="ASN_synthetase/amidase"/>
</dbReference>
<accession>A0ABT5VED4</accession>
<evidence type="ECO:0000256" key="5">
    <source>
        <dbReference type="ARBA" id="ARBA00022840"/>
    </source>
</evidence>
<dbReference type="CDD" id="cd00712">
    <property type="entry name" value="AsnB"/>
    <property type="match status" value="1"/>
</dbReference>
<dbReference type="PROSITE" id="PS51278">
    <property type="entry name" value="GATASE_TYPE_2"/>
    <property type="match status" value="1"/>
</dbReference>
<dbReference type="Gene3D" id="3.40.50.620">
    <property type="entry name" value="HUPs"/>
    <property type="match status" value="2"/>
</dbReference>
<comment type="pathway">
    <text evidence="1">Amino-acid biosynthesis; L-asparagine biosynthesis; L-asparagine from L-aspartate (L-Gln route): step 1/1.</text>
</comment>
<comment type="catalytic activity">
    <reaction evidence="8">
        <text>L-aspartate + L-glutamine + ATP + H2O = L-asparagine + L-glutamate + AMP + diphosphate + H(+)</text>
        <dbReference type="Rhea" id="RHEA:12228"/>
        <dbReference type="ChEBI" id="CHEBI:15377"/>
        <dbReference type="ChEBI" id="CHEBI:15378"/>
        <dbReference type="ChEBI" id="CHEBI:29985"/>
        <dbReference type="ChEBI" id="CHEBI:29991"/>
        <dbReference type="ChEBI" id="CHEBI:30616"/>
        <dbReference type="ChEBI" id="CHEBI:33019"/>
        <dbReference type="ChEBI" id="CHEBI:58048"/>
        <dbReference type="ChEBI" id="CHEBI:58359"/>
        <dbReference type="ChEBI" id="CHEBI:456215"/>
        <dbReference type="EC" id="6.3.5.4"/>
    </reaction>
</comment>
<protein>
    <recommendedName>
        <fullName evidence="3">asparagine synthase (glutamine-hydrolyzing)</fullName>
        <ecNumber evidence="3">6.3.5.4</ecNumber>
    </recommendedName>
</protein>
<dbReference type="InterPro" id="IPR001962">
    <property type="entry name" value="Asn_synthase"/>
</dbReference>
<dbReference type="InterPro" id="IPR033738">
    <property type="entry name" value="AsnB_N"/>
</dbReference>
<keyword evidence="6" id="KW-0061">Asparagine biosynthesis</keyword>
<name>A0ABT5VED4_9BACI</name>
<evidence type="ECO:0000256" key="3">
    <source>
        <dbReference type="ARBA" id="ARBA00012737"/>
    </source>
</evidence>
<dbReference type="InterPro" id="IPR017932">
    <property type="entry name" value="GATase_2_dom"/>
</dbReference>
<gene>
    <name evidence="10" type="ORF">N7Z68_10455</name>
</gene>
<dbReference type="PIRSF" id="PIRSF001589">
    <property type="entry name" value="Asn_synthetase_glu-h"/>
    <property type="match status" value="1"/>
</dbReference>
<evidence type="ECO:0000256" key="1">
    <source>
        <dbReference type="ARBA" id="ARBA00005187"/>
    </source>
</evidence>
<dbReference type="Pfam" id="PF00733">
    <property type="entry name" value="Asn_synthase"/>
    <property type="match status" value="1"/>
</dbReference>
<evidence type="ECO:0000256" key="4">
    <source>
        <dbReference type="ARBA" id="ARBA00022741"/>
    </source>
</evidence>
<feature type="domain" description="Glutamine amidotransferase type-2" evidence="9">
    <location>
        <begin position="2"/>
        <end position="217"/>
    </location>
</feature>
<evidence type="ECO:0000313" key="11">
    <source>
        <dbReference type="Proteomes" id="UP001148125"/>
    </source>
</evidence>
<comment type="similarity">
    <text evidence="2">Belongs to the asparagine synthetase family.</text>
</comment>
<evidence type="ECO:0000256" key="7">
    <source>
        <dbReference type="ARBA" id="ARBA00022962"/>
    </source>
</evidence>
<evidence type="ECO:0000313" key="10">
    <source>
        <dbReference type="EMBL" id="MDE5413808.1"/>
    </source>
</evidence>
<dbReference type="Proteomes" id="UP001148125">
    <property type="component" value="Unassembled WGS sequence"/>
</dbReference>
<keyword evidence="7" id="KW-0315">Glutamine amidotransferase</keyword>
<proteinExistence type="inferred from homology"/>
<organism evidence="10 11">
    <name type="scientific">Alkalihalobacterium chitinilyticum</name>
    <dbReference type="NCBI Taxonomy" id="2980103"/>
    <lineage>
        <taxon>Bacteria</taxon>
        <taxon>Bacillati</taxon>
        <taxon>Bacillota</taxon>
        <taxon>Bacilli</taxon>
        <taxon>Bacillales</taxon>
        <taxon>Bacillaceae</taxon>
        <taxon>Alkalihalobacterium</taxon>
    </lineage>
</organism>
<keyword evidence="6" id="KW-0028">Amino-acid biosynthesis</keyword>
<dbReference type="SUPFAM" id="SSF56235">
    <property type="entry name" value="N-terminal nucleophile aminohydrolases (Ntn hydrolases)"/>
    <property type="match status" value="1"/>
</dbReference>
<sequence length="646" mass="74802">MSAIAGIYHLNNQPVSQEASIKIMSELSKFPADHIHTLSGEHFFLGCHAQWITSESVGETLPFYDWDRKLAITVDAIIDNRQELFDKLQVPYDNRKSMPDSHLILLSYDKWGEDSPKYLIGDFAFMIWDERKQMFFGARDFSGSRTLYYTYNQKKFAFCSTIEPLLTLPGIKGVLNDQWLAEFLAIAGMIDTADASITPFRDIHQLAPAHSITVKKSGTKLQKYCHFNTSEKLKLRSDGEYIEAFQDIFQKAVDSRLRTHLQVGAQLSGGLDSGSIVAFAANTLRQEGKTLHTFSYIPPSDFDDFTPRHLMPDERPFIRSTVQHVGGIKDNYFNFDGRDPYTEIDDFLDIMEMPYKFFENSFWLKGMFEKASEENIGLLLNGGRGNLTISWGAAIDYYAILLKKFRWLRLMQELNYYSQNLGGARFRRLPLIAKTAFPFINERLSVNHSYTNPMLINPDFAEKIAVFSKLKEYGMDESGWFSSPNIYEQRVRHFEDDFHWNASNTLAAKLSMRYRLWKRDPTNDLRVVRFCLSLPEEQYVQKGLDRALVRRATDQLLPEKIRLNQKVRGVQGADWVHRLMPKWDRFMNDLHELVNDEISMNYLNRETVQSALESVRNGVSPEYVLNPDSKVLMRSLIVHKFIKKFA</sequence>
<keyword evidence="5" id="KW-0067">ATP-binding</keyword>
<evidence type="ECO:0000256" key="6">
    <source>
        <dbReference type="ARBA" id="ARBA00022888"/>
    </source>
</evidence>